<comment type="caution">
    <text evidence="1">The sequence shown here is derived from an EMBL/GenBank/DDBJ whole genome shotgun (WGS) entry which is preliminary data.</text>
</comment>
<reference evidence="1 2" key="1">
    <citation type="submission" date="2023-06" db="EMBL/GenBank/DDBJ databases">
        <title>Black Yeasts Isolated from many extreme environments.</title>
        <authorList>
            <person name="Coleine C."/>
            <person name="Stajich J.E."/>
            <person name="Selbmann L."/>
        </authorList>
    </citation>
    <scope>NUCLEOTIDE SEQUENCE [LARGE SCALE GENOMIC DNA]</scope>
    <source>
        <strain evidence="1 2">CCFEE 5887</strain>
    </source>
</reference>
<name>A0AAV9PYK0_9PEZI</name>
<organism evidence="1 2">
    <name type="scientific">Vermiconidia calcicola</name>
    <dbReference type="NCBI Taxonomy" id="1690605"/>
    <lineage>
        <taxon>Eukaryota</taxon>
        <taxon>Fungi</taxon>
        <taxon>Dikarya</taxon>
        <taxon>Ascomycota</taxon>
        <taxon>Pezizomycotina</taxon>
        <taxon>Dothideomycetes</taxon>
        <taxon>Dothideomycetidae</taxon>
        <taxon>Mycosphaerellales</taxon>
        <taxon>Extremaceae</taxon>
        <taxon>Vermiconidia</taxon>
    </lineage>
</organism>
<evidence type="ECO:0000313" key="1">
    <source>
        <dbReference type="EMBL" id="KAK5532012.1"/>
    </source>
</evidence>
<gene>
    <name evidence="1" type="ORF">LTR25_008342</name>
</gene>
<dbReference type="AlphaFoldDB" id="A0AAV9PYK0"/>
<dbReference type="EMBL" id="JAXLQG010000016">
    <property type="protein sequence ID" value="KAK5532012.1"/>
    <property type="molecule type" value="Genomic_DNA"/>
</dbReference>
<evidence type="ECO:0000313" key="2">
    <source>
        <dbReference type="Proteomes" id="UP001345827"/>
    </source>
</evidence>
<proteinExistence type="predicted"/>
<accession>A0AAV9PYK0</accession>
<keyword evidence="2" id="KW-1185">Reference proteome</keyword>
<dbReference type="Proteomes" id="UP001345827">
    <property type="component" value="Unassembled WGS sequence"/>
</dbReference>
<protein>
    <submittedName>
        <fullName evidence="1">Uncharacterized protein</fullName>
    </submittedName>
</protein>
<sequence>MSETEVQALTLTKQLFDDDRLAKLIRNTRGWLGYSPKATTVSFQDRLKAYEDENQGAAWEIKIADAKEEAERQMHEKDDCDPNSCQ</sequence>